<evidence type="ECO:0000256" key="1">
    <source>
        <dbReference type="SAM" id="MobiDB-lite"/>
    </source>
</evidence>
<gene>
    <name evidence="3" type="ORF">P175DRAFT_0524218</name>
</gene>
<dbReference type="VEuPathDB" id="FungiDB:P175DRAFT_0524218"/>
<organism evidence="3 4">
    <name type="scientific">Aspergillus ochraceoroseus IBT 24754</name>
    <dbReference type="NCBI Taxonomy" id="1392256"/>
    <lineage>
        <taxon>Eukaryota</taxon>
        <taxon>Fungi</taxon>
        <taxon>Dikarya</taxon>
        <taxon>Ascomycota</taxon>
        <taxon>Pezizomycotina</taxon>
        <taxon>Eurotiomycetes</taxon>
        <taxon>Eurotiomycetidae</taxon>
        <taxon>Eurotiales</taxon>
        <taxon>Aspergillaceae</taxon>
        <taxon>Aspergillus</taxon>
        <taxon>Aspergillus subgen. Nidulantes</taxon>
    </lineage>
</organism>
<dbReference type="InterPro" id="IPR017946">
    <property type="entry name" value="PLC-like_Pdiesterase_TIM-brl"/>
</dbReference>
<name>A0A2T5LUE3_9EURO</name>
<dbReference type="GO" id="GO:0006629">
    <property type="term" value="P:lipid metabolic process"/>
    <property type="evidence" value="ECO:0007669"/>
    <property type="project" value="InterPro"/>
</dbReference>
<feature type="compositionally biased region" description="Polar residues" evidence="1">
    <location>
        <begin position="34"/>
        <end position="55"/>
    </location>
</feature>
<dbReference type="Gene3D" id="3.20.20.190">
    <property type="entry name" value="Phosphatidylinositol (PI) phosphodiesterase"/>
    <property type="match status" value="1"/>
</dbReference>
<feature type="domain" description="GP-PDE" evidence="2">
    <location>
        <begin position="39"/>
        <end position="288"/>
    </location>
</feature>
<dbReference type="Proteomes" id="UP000244073">
    <property type="component" value="Unassembled WGS sequence"/>
</dbReference>
<dbReference type="RefSeq" id="XP_040751298.1">
    <property type="nucleotide sequence ID" value="XM_040899356.1"/>
</dbReference>
<evidence type="ECO:0000313" key="3">
    <source>
        <dbReference type="EMBL" id="PTU19906.1"/>
    </source>
</evidence>
<dbReference type="PANTHER" id="PTHR43805:SF1">
    <property type="entry name" value="GP-PDE DOMAIN-CONTAINING PROTEIN"/>
    <property type="match status" value="1"/>
</dbReference>
<proteinExistence type="predicted"/>
<dbReference type="EMBL" id="MSFN02000005">
    <property type="protein sequence ID" value="PTU19906.1"/>
    <property type="molecule type" value="Genomic_DNA"/>
</dbReference>
<dbReference type="Pfam" id="PF03009">
    <property type="entry name" value="GDPD"/>
    <property type="match status" value="1"/>
</dbReference>
<dbReference type="PROSITE" id="PS51704">
    <property type="entry name" value="GP_PDE"/>
    <property type="match status" value="1"/>
</dbReference>
<sequence length="451" mass="49784">MSQSSSQNATGQQHITFGDPLVTARHPRSPPKQGPSSDEITPAPSQRSTGTQTTLRPPAANTRKAYENLPDYCAGVTTQLRITEDYVPFMFHPKTLQDYGNDSRDPETLTWADLQAVHGNAAHVDDINFMRFRDLLQKLLQIQHQHRVLLIDIKSRRHPQDVFGVINHELTNSGQPRAIWRTRLVICIPTDEYIAFCDTHLPGFAVVLNCRSLSYARDIMKNPALIHFKIDREILICQDGTRFVKEASKKNRQLYTEIVNDDNEMKWCIRHQLYGIITDHPRHLDGLYWDLEKNRPPWNRVPTKSLIPRRTRLSRSLVAASSRITDDRSRRAFTKSRFPLSNRTYPAPAPEKEEEEEGGGGGGEADSHAADTSNSEQGGATSGSIGPANTLSSGDASTNTSAKTGPLSSNPLDNNQSSDGPEGSSSARTTTGNHRGTISTPATGGAASSGQ</sequence>
<dbReference type="AlphaFoldDB" id="A0A2T5LUE3"/>
<protein>
    <recommendedName>
        <fullName evidence="2">GP-PDE domain-containing protein</fullName>
    </recommendedName>
</protein>
<evidence type="ECO:0000313" key="4">
    <source>
        <dbReference type="Proteomes" id="UP000244073"/>
    </source>
</evidence>
<evidence type="ECO:0000259" key="2">
    <source>
        <dbReference type="PROSITE" id="PS51704"/>
    </source>
</evidence>
<dbReference type="InterPro" id="IPR030395">
    <property type="entry name" value="GP_PDE_dom"/>
</dbReference>
<dbReference type="GeneID" id="63816238"/>
<feature type="region of interest" description="Disordered" evidence="1">
    <location>
        <begin position="317"/>
        <end position="451"/>
    </location>
</feature>
<comment type="caution">
    <text evidence="3">The sequence shown here is derived from an EMBL/GenBank/DDBJ whole genome shotgun (WGS) entry which is preliminary data.</text>
</comment>
<reference evidence="3 4" key="1">
    <citation type="journal article" date="2018" name="Proc. Natl. Acad. Sci. U.S.A.">
        <title>Linking secondary metabolites to gene clusters through genome sequencing of six diverse Aspergillus species.</title>
        <authorList>
            <person name="Kaerboelling I."/>
            <person name="Vesth T.C."/>
            <person name="Frisvad J.C."/>
            <person name="Nybo J.L."/>
            <person name="Theobald S."/>
            <person name="Kuo A."/>
            <person name="Bowyer P."/>
            <person name="Matsuda Y."/>
            <person name="Mondo S."/>
            <person name="Lyhne E.K."/>
            <person name="Kogle M.E."/>
            <person name="Clum A."/>
            <person name="Lipzen A."/>
            <person name="Salamov A."/>
            <person name="Ngan C.Y."/>
            <person name="Daum C."/>
            <person name="Chiniquy J."/>
            <person name="Barry K."/>
            <person name="LaButti K."/>
            <person name="Haridas S."/>
            <person name="Simmons B.A."/>
            <person name="Magnuson J.K."/>
            <person name="Mortensen U.H."/>
            <person name="Larsen T.O."/>
            <person name="Grigoriev I.V."/>
            <person name="Baker S.E."/>
            <person name="Andersen M.R."/>
        </authorList>
    </citation>
    <scope>NUCLEOTIDE SEQUENCE [LARGE SCALE GENOMIC DNA]</scope>
    <source>
        <strain evidence="3 4">IBT 24754</strain>
    </source>
</reference>
<accession>A0A2T5LUE3</accession>
<feature type="compositionally biased region" description="Polar residues" evidence="1">
    <location>
        <begin position="1"/>
        <end position="15"/>
    </location>
</feature>
<dbReference type="SUPFAM" id="SSF51695">
    <property type="entry name" value="PLC-like phosphodiesterases"/>
    <property type="match status" value="1"/>
</dbReference>
<dbReference type="OrthoDB" id="1058301at2759"/>
<dbReference type="GO" id="GO:0008081">
    <property type="term" value="F:phosphoric diester hydrolase activity"/>
    <property type="evidence" value="ECO:0007669"/>
    <property type="project" value="InterPro"/>
</dbReference>
<feature type="compositionally biased region" description="Polar residues" evidence="1">
    <location>
        <begin position="370"/>
        <end position="451"/>
    </location>
</feature>
<feature type="region of interest" description="Disordered" evidence="1">
    <location>
        <begin position="1"/>
        <end position="62"/>
    </location>
</feature>
<dbReference type="PANTHER" id="PTHR43805">
    <property type="entry name" value="GLYCEROPHOSPHORYL DIESTER PHOSPHODIESTERASE"/>
    <property type="match status" value="1"/>
</dbReference>